<dbReference type="PROSITE" id="PS50043">
    <property type="entry name" value="HTH_LUXR_2"/>
    <property type="match status" value="1"/>
</dbReference>
<dbReference type="SMART" id="SM00421">
    <property type="entry name" value="HTH_LUXR"/>
    <property type="match status" value="1"/>
</dbReference>
<accession>A0ABW8ABZ1</accession>
<gene>
    <name evidence="2" type="ORF">ACIBP5_26530</name>
</gene>
<dbReference type="InterPro" id="IPR016032">
    <property type="entry name" value="Sig_transdc_resp-reg_C-effctor"/>
</dbReference>
<sequence>MPQPPRHNLPAEPNRFVGRDRDLDELCELLADTRVVTLCGVGGIGKTRLALRVAARLVPAYPAGVWLVELARIGHAEQIERELARVLGVREESGRPLLDTVAARLGDARCLLVLDNCEHLVDRCAEVSARLVAACRRLGILATSREPLRIAGELVWRVPPLDLPEPGPPRPGAPLAEAVRLFLDRAAAVGTRLGEGSLADTVRLCRALDGLPLALELAAARTSMLSPGQIADRLDDRFSLLTTGGRTAPARQRTLLAAVEWSHDLLPAREQVLLRRLSVFAGAFDLDLAERVCAGPPLAPAEIVELLGGLVDKSLVQCDEDRRRYRLLETIKRFAAGRLADAGELDEVRDRHLGALCELQRGHFTTELVEPRVPWPRRLAALSAGRALVDDLRVALDWAVESRNVPLGLQLCFHSTGLLPVGGLTEIVGWAERLLALDLSGVPGWQVAQAKAYLAYGLEARDELERALRLAREAMDGLDGAGPYAMGVMHSLFVMVLLRLGRPEEALLHAQQGLELADAGDDPWNQASGLAGLSAVALVRGRLREAQRHGEEALRRAGEHGHRWIMARAATQLGAVAEARGDLMTAMSHYETAVPWLCELGSGVELARCLARGGRVAAMLHEFPAARERLGRSLALSRCTGQRQGVARCLVGLSVLAEAEGDLEGAVLTAAAAAGLREEIRQHSVSSRTEGLLARARGKLGDARTVALWARGRAMAPDEAARHVLDGAVTAGREGVAPAGDATVLPGAVPPAPQVTGAADEVLSPRAARSPSGVSAVGTVAAGMVGAVTALSAAGAGSPLTAREQEIAALLTRGLSNRAIAEELVISPATVARHIANIMDKLGHTSRAQIAVWAAEHLRVSA</sequence>
<dbReference type="PRINTS" id="PR00364">
    <property type="entry name" value="DISEASERSIST"/>
</dbReference>
<evidence type="ECO:0000313" key="2">
    <source>
        <dbReference type="EMBL" id="MFI7443542.1"/>
    </source>
</evidence>
<evidence type="ECO:0000259" key="1">
    <source>
        <dbReference type="PROSITE" id="PS50043"/>
    </source>
</evidence>
<feature type="domain" description="HTH luxR-type" evidence="1">
    <location>
        <begin position="793"/>
        <end position="858"/>
    </location>
</feature>
<dbReference type="Gene3D" id="1.25.40.10">
    <property type="entry name" value="Tetratricopeptide repeat domain"/>
    <property type="match status" value="1"/>
</dbReference>
<dbReference type="Pfam" id="PF13401">
    <property type="entry name" value="AAA_22"/>
    <property type="match status" value="1"/>
</dbReference>
<dbReference type="RefSeq" id="WP_397023717.1">
    <property type="nucleotide sequence ID" value="NZ_JBITMB010000006.1"/>
</dbReference>
<dbReference type="SUPFAM" id="SSF52540">
    <property type="entry name" value="P-loop containing nucleoside triphosphate hydrolases"/>
    <property type="match status" value="1"/>
</dbReference>
<dbReference type="InterPro" id="IPR011990">
    <property type="entry name" value="TPR-like_helical_dom_sf"/>
</dbReference>
<dbReference type="InterPro" id="IPR058852">
    <property type="entry name" value="HTH_77"/>
</dbReference>
<evidence type="ECO:0000313" key="3">
    <source>
        <dbReference type="Proteomes" id="UP001612928"/>
    </source>
</evidence>
<dbReference type="Gene3D" id="1.10.10.10">
    <property type="entry name" value="Winged helix-like DNA-binding domain superfamily/Winged helix DNA-binding domain"/>
    <property type="match status" value="1"/>
</dbReference>
<dbReference type="InterPro" id="IPR027417">
    <property type="entry name" value="P-loop_NTPase"/>
</dbReference>
<dbReference type="InterPro" id="IPR000792">
    <property type="entry name" value="Tscrpt_reg_LuxR_C"/>
</dbReference>
<dbReference type="Gene3D" id="3.40.50.300">
    <property type="entry name" value="P-loop containing nucleotide triphosphate hydrolases"/>
    <property type="match status" value="1"/>
</dbReference>
<dbReference type="CDD" id="cd06170">
    <property type="entry name" value="LuxR_C_like"/>
    <property type="match status" value="1"/>
</dbReference>
<dbReference type="PANTHER" id="PTHR47691">
    <property type="entry name" value="REGULATOR-RELATED"/>
    <property type="match status" value="1"/>
</dbReference>
<dbReference type="InterPro" id="IPR049945">
    <property type="entry name" value="AAA_22"/>
</dbReference>
<dbReference type="PROSITE" id="PS00622">
    <property type="entry name" value="HTH_LUXR_1"/>
    <property type="match status" value="1"/>
</dbReference>
<dbReference type="Proteomes" id="UP001612928">
    <property type="component" value="Unassembled WGS sequence"/>
</dbReference>
<organism evidence="2 3">
    <name type="scientific">Nonomuraea indica</name>
    <dbReference type="NCBI Taxonomy" id="1581193"/>
    <lineage>
        <taxon>Bacteria</taxon>
        <taxon>Bacillati</taxon>
        <taxon>Actinomycetota</taxon>
        <taxon>Actinomycetes</taxon>
        <taxon>Streptosporangiales</taxon>
        <taxon>Streptosporangiaceae</taxon>
        <taxon>Nonomuraea</taxon>
    </lineage>
</organism>
<name>A0ABW8ABZ1_9ACTN</name>
<comment type="caution">
    <text evidence="2">The sequence shown here is derived from an EMBL/GenBank/DDBJ whole genome shotgun (WGS) entry which is preliminary data.</text>
</comment>
<proteinExistence type="predicted"/>
<dbReference type="SUPFAM" id="SSF46894">
    <property type="entry name" value="C-terminal effector domain of the bipartite response regulators"/>
    <property type="match status" value="1"/>
</dbReference>
<keyword evidence="3" id="KW-1185">Reference proteome</keyword>
<reference evidence="2 3" key="1">
    <citation type="submission" date="2024-10" db="EMBL/GenBank/DDBJ databases">
        <title>The Natural Products Discovery Center: Release of the First 8490 Sequenced Strains for Exploring Actinobacteria Biosynthetic Diversity.</title>
        <authorList>
            <person name="Kalkreuter E."/>
            <person name="Kautsar S.A."/>
            <person name="Yang D."/>
            <person name="Bader C.D."/>
            <person name="Teijaro C.N."/>
            <person name="Fluegel L."/>
            <person name="Davis C.M."/>
            <person name="Simpson J.R."/>
            <person name="Lauterbach L."/>
            <person name="Steele A.D."/>
            <person name="Gui C."/>
            <person name="Meng S."/>
            <person name="Li G."/>
            <person name="Viehrig K."/>
            <person name="Ye F."/>
            <person name="Su P."/>
            <person name="Kiefer A.F."/>
            <person name="Nichols A."/>
            <person name="Cepeda A.J."/>
            <person name="Yan W."/>
            <person name="Fan B."/>
            <person name="Jiang Y."/>
            <person name="Adhikari A."/>
            <person name="Zheng C.-J."/>
            <person name="Schuster L."/>
            <person name="Cowan T.M."/>
            <person name="Smanski M.J."/>
            <person name="Chevrette M.G."/>
            <person name="De Carvalho L.P.S."/>
            <person name="Shen B."/>
        </authorList>
    </citation>
    <scope>NUCLEOTIDE SEQUENCE [LARGE SCALE GENOMIC DNA]</scope>
    <source>
        <strain evidence="2 3">NPDC049503</strain>
    </source>
</reference>
<dbReference type="SUPFAM" id="SSF48452">
    <property type="entry name" value="TPR-like"/>
    <property type="match status" value="1"/>
</dbReference>
<protein>
    <submittedName>
        <fullName evidence="2">LuxR C-terminal-related transcriptional regulator</fullName>
    </submittedName>
</protein>
<dbReference type="InterPro" id="IPR036388">
    <property type="entry name" value="WH-like_DNA-bd_sf"/>
</dbReference>
<dbReference type="Pfam" id="PF00196">
    <property type="entry name" value="GerE"/>
    <property type="match status" value="1"/>
</dbReference>
<dbReference type="PRINTS" id="PR00038">
    <property type="entry name" value="HTHLUXR"/>
</dbReference>
<dbReference type="Pfam" id="PF25872">
    <property type="entry name" value="HTH_77"/>
    <property type="match status" value="1"/>
</dbReference>
<dbReference type="EMBL" id="JBITMB010000006">
    <property type="protein sequence ID" value="MFI7443542.1"/>
    <property type="molecule type" value="Genomic_DNA"/>
</dbReference>
<dbReference type="PANTHER" id="PTHR47691:SF3">
    <property type="entry name" value="HTH-TYPE TRANSCRIPTIONAL REGULATOR RV0890C-RELATED"/>
    <property type="match status" value="1"/>
</dbReference>